<protein>
    <recommendedName>
        <fullName evidence="2">RNA-binding S4 domain-containing protein</fullName>
    </recommendedName>
</protein>
<dbReference type="SMART" id="SM00363">
    <property type="entry name" value="S4"/>
    <property type="match status" value="1"/>
</dbReference>
<dbReference type="PROSITE" id="PS50889">
    <property type="entry name" value="S4"/>
    <property type="match status" value="1"/>
</dbReference>
<dbReference type="Pfam" id="PF01479">
    <property type="entry name" value="S4"/>
    <property type="match status" value="1"/>
</dbReference>
<dbReference type="PANTHER" id="PTHR13633">
    <property type="entry name" value="MITOCHONDRIAL TRANSCRIPTION RESCUE FACTOR 1"/>
    <property type="match status" value="1"/>
</dbReference>
<dbReference type="CDD" id="cd00165">
    <property type="entry name" value="S4"/>
    <property type="match status" value="1"/>
</dbReference>
<dbReference type="InterPro" id="IPR002942">
    <property type="entry name" value="S4_RNA-bd"/>
</dbReference>
<reference evidence="3 4" key="1">
    <citation type="submission" date="2016-02" db="EMBL/GenBank/DDBJ databases">
        <title>Draft Genome for Tepidibacillus decaturensis nov. sp. Strain Z9, an Anaerobic, Moderately Thermophilic and Heterotrophic Bacterium from Deep Subsurface of the Illinois Basin, USA.</title>
        <authorList>
            <person name="Dong Y."/>
            <person name="Chang J.Y."/>
            <person name="Sanford R."/>
            <person name="Fouke B.W."/>
        </authorList>
    </citation>
    <scope>NUCLEOTIDE SEQUENCE [LARGE SCALE GENOMIC DNA]</scope>
    <source>
        <strain evidence="3 4">Z9</strain>
    </source>
</reference>
<dbReference type="Gene3D" id="3.30.1370.160">
    <property type="match status" value="1"/>
</dbReference>
<dbReference type="Pfam" id="PF17774">
    <property type="entry name" value="YlmH_RBD"/>
    <property type="match status" value="1"/>
</dbReference>
<dbReference type="EMBL" id="LSKU01000001">
    <property type="protein sequence ID" value="KXG43756.1"/>
    <property type="molecule type" value="Genomic_DNA"/>
</dbReference>
<comment type="caution">
    <text evidence="3">The sequence shown here is derived from an EMBL/GenBank/DDBJ whole genome shotgun (WGS) entry which is preliminary data.</text>
</comment>
<evidence type="ECO:0000313" key="3">
    <source>
        <dbReference type="EMBL" id="KXG43756.1"/>
    </source>
</evidence>
<dbReference type="InterPro" id="IPR040591">
    <property type="entry name" value="RqcP2_RBD"/>
</dbReference>
<evidence type="ECO:0000313" key="4">
    <source>
        <dbReference type="Proteomes" id="UP000070352"/>
    </source>
</evidence>
<dbReference type="OrthoDB" id="9812787at2"/>
<dbReference type="Proteomes" id="UP000070352">
    <property type="component" value="Unassembled WGS sequence"/>
</dbReference>
<dbReference type="PANTHER" id="PTHR13633:SF3">
    <property type="entry name" value="MITOCHONDRIAL TRANSCRIPTION RESCUE FACTOR 1"/>
    <property type="match status" value="1"/>
</dbReference>
<dbReference type="STRING" id="1413211.U473_06820"/>
<dbReference type="RefSeq" id="WP_068724660.1">
    <property type="nucleotide sequence ID" value="NZ_LSKU01000001.1"/>
</dbReference>
<feature type="domain" description="RNA-binding S4" evidence="2">
    <location>
        <begin position="184"/>
        <end position="246"/>
    </location>
</feature>
<evidence type="ECO:0000256" key="1">
    <source>
        <dbReference type="PROSITE-ProRule" id="PRU00182"/>
    </source>
</evidence>
<proteinExistence type="predicted"/>
<organism evidence="3 4">
    <name type="scientific">Tepidibacillus decaturensis</name>
    <dbReference type="NCBI Taxonomy" id="1413211"/>
    <lineage>
        <taxon>Bacteria</taxon>
        <taxon>Bacillati</taxon>
        <taxon>Bacillota</taxon>
        <taxon>Bacilli</taxon>
        <taxon>Bacillales</taxon>
        <taxon>Bacillaceae</taxon>
        <taxon>Tepidibacillus</taxon>
    </lineage>
</organism>
<evidence type="ECO:0000259" key="2">
    <source>
        <dbReference type="SMART" id="SM00363"/>
    </source>
</evidence>
<keyword evidence="1" id="KW-0694">RNA-binding</keyword>
<name>A0A135L445_9BACI</name>
<dbReference type="InterPro" id="IPR048443">
    <property type="entry name" value="RqcP2_N"/>
</dbReference>
<dbReference type="InterPro" id="IPR012677">
    <property type="entry name" value="Nucleotide-bd_a/b_plait_sf"/>
</dbReference>
<sequence>MSHDHIMHHYRKEEQPFVERVIEWVERAEKTHTSIRTDFVDPRQKQIIQNIVNSSMDLTMFFDGGYTEAERGRVLIAPYYFSYDPKEMGLTFFKVIGENKFTTLTHRDYMGALLNIGIKREKFGDILVSDTDKQYIVASEVADYIRMQLTHVGRVPVRLEEIARENVKPPIQQIEEMFLTVSSLRVDAISSDVFRLSRTKISEWIKGKHLKVNWQIIDQTDYKLQVGDIVSLNGFGRFKFLEDEGITKKGRIRVKIGRWS</sequence>
<dbReference type="GO" id="GO:0003723">
    <property type="term" value="F:RNA binding"/>
    <property type="evidence" value="ECO:0007669"/>
    <property type="project" value="UniProtKB-KW"/>
</dbReference>
<accession>A0A135L445</accession>
<dbReference type="Pfam" id="PF21278">
    <property type="entry name" value="YlmH_1st"/>
    <property type="match status" value="1"/>
</dbReference>
<dbReference type="Gene3D" id="3.10.290.10">
    <property type="entry name" value="RNA-binding S4 domain"/>
    <property type="match status" value="1"/>
</dbReference>
<gene>
    <name evidence="3" type="ORF">U473_06820</name>
</gene>
<dbReference type="AlphaFoldDB" id="A0A135L445"/>
<dbReference type="Gene3D" id="3.30.70.330">
    <property type="match status" value="1"/>
</dbReference>
<keyword evidence="4" id="KW-1185">Reference proteome</keyword>
<dbReference type="SUPFAM" id="SSF55174">
    <property type="entry name" value="Alpha-L RNA-binding motif"/>
    <property type="match status" value="1"/>
</dbReference>
<dbReference type="InterPro" id="IPR036986">
    <property type="entry name" value="S4_RNA-bd_sf"/>
</dbReference>